<keyword evidence="3" id="KW-1185">Reference proteome</keyword>
<sequence>MLFDLLEFPVEIILLTFSLSRSCKLLFKRRRNFVIGQTLHYPSLTGRQPGEGGESDDIEQALSPRTTDALRLLGASQVTIEAIEQALRRANILTDNLISRIRQPDADSLLPGSRNVGARLLLVALAKELRPGPLLPDLTSSTGGAISAAFDMSTALHSRGLVGLDPQLLPSSTILDTLLRGKSNICVILLESPMHHFIDMHDRPTLASISTRADKPKTNDLQTNYLRLGEFSAALMCWSCTAALLTDIKYSSIFNHVAACLRYADIYGSLTAQAYDKARRRGAAMQLRAGSSADGPVLLRADGTLASECRNSIDHALAQRSTTKTTAPRDGSRLAQPKAGSFRSFPYSH</sequence>
<comment type="caution">
    <text evidence="2">The sequence shown here is derived from an EMBL/GenBank/DDBJ whole genome shotgun (WGS) entry which is preliminary data.</text>
</comment>
<name>A0A7J6LAT3_PERCH</name>
<evidence type="ECO:0000313" key="2">
    <source>
        <dbReference type="EMBL" id="KAF4656358.1"/>
    </source>
</evidence>
<accession>A0A7J6LAT3</accession>
<protein>
    <submittedName>
        <fullName evidence="2">Uncharacterized protein</fullName>
    </submittedName>
</protein>
<gene>
    <name evidence="2" type="ORF">FOL47_009024</name>
</gene>
<dbReference type="AlphaFoldDB" id="A0A7J6LAT3"/>
<proteinExistence type="predicted"/>
<organism evidence="2 3">
    <name type="scientific">Perkinsus chesapeaki</name>
    <name type="common">Clam parasite</name>
    <name type="synonym">Perkinsus andrewsi</name>
    <dbReference type="NCBI Taxonomy" id="330153"/>
    <lineage>
        <taxon>Eukaryota</taxon>
        <taxon>Sar</taxon>
        <taxon>Alveolata</taxon>
        <taxon>Perkinsozoa</taxon>
        <taxon>Perkinsea</taxon>
        <taxon>Perkinsida</taxon>
        <taxon>Perkinsidae</taxon>
        <taxon>Perkinsus</taxon>
    </lineage>
</organism>
<reference evidence="2 3" key="1">
    <citation type="submission" date="2020-04" db="EMBL/GenBank/DDBJ databases">
        <title>Perkinsus chesapeaki whole genome sequence.</title>
        <authorList>
            <person name="Bogema D.R."/>
        </authorList>
    </citation>
    <scope>NUCLEOTIDE SEQUENCE [LARGE SCALE GENOMIC DNA]</scope>
    <source>
        <strain evidence="2">ATCC PRA-425</strain>
    </source>
</reference>
<evidence type="ECO:0000256" key="1">
    <source>
        <dbReference type="SAM" id="MobiDB-lite"/>
    </source>
</evidence>
<evidence type="ECO:0000313" key="3">
    <source>
        <dbReference type="Proteomes" id="UP000591131"/>
    </source>
</evidence>
<dbReference type="Proteomes" id="UP000591131">
    <property type="component" value="Unassembled WGS sequence"/>
</dbReference>
<dbReference type="EMBL" id="JAAPAO010000603">
    <property type="protein sequence ID" value="KAF4656358.1"/>
    <property type="molecule type" value="Genomic_DNA"/>
</dbReference>
<feature type="region of interest" description="Disordered" evidence="1">
    <location>
        <begin position="317"/>
        <end position="349"/>
    </location>
</feature>